<feature type="region of interest" description="Disordered" evidence="12">
    <location>
        <begin position="364"/>
        <end position="394"/>
    </location>
</feature>
<reference evidence="15" key="1">
    <citation type="journal article" date="2014" name="Genome Announc.">
        <title>Draft genome sequence of Colletotrichum sublineola, a destructive pathogen of cultivated sorghum.</title>
        <authorList>
            <person name="Baroncelli R."/>
            <person name="Sanz-Martin J.M."/>
            <person name="Rech G.E."/>
            <person name="Sukno S.A."/>
            <person name="Thon M.R."/>
        </authorList>
    </citation>
    <scope>NUCLEOTIDE SEQUENCE [LARGE SCALE GENOMIC DNA]</scope>
    <source>
        <strain evidence="15">TX430BB</strain>
    </source>
</reference>
<keyword evidence="3 11" id="KW-0812">Transmembrane</keyword>
<feature type="domain" description="Palmitoyltransferase DHHC" evidence="13">
    <location>
        <begin position="153"/>
        <end position="261"/>
    </location>
</feature>
<dbReference type="PANTHER" id="PTHR22883:SF23">
    <property type="entry name" value="PALMITOYLTRANSFERASE ZDHHC6"/>
    <property type="match status" value="1"/>
</dbReference>
<comment type="catalytic activity">
    <reaction evidence="10 11">
        <text>L-cysteinyl-[protein] + hexadecanoyl-CoA = S-hexadecanoyl-L-cysteinyl-[protein] + CoA</text>
        <dbReference type="Rhea" id="RHEA:36683"/>
        <dbReference type="Rhea" id="RHEA-COMP:10131"/>
        <dbReference type="Rhea" id="RHEA-COMP:11032"/>
        <dbReference type="ChEBI" id="CHEBI:29950"/>
        <dbReference type="ChEBI" id="CHEBI:57287"/>
        <dbReference type="ChEBI" id="CHEBI:57379"/>
        <dbReference type="ChEBI" id="CHEBI:74151"/>
        <dbReference type="EC" id="2.3.1.225"/>
    </reaction>
</comment>
<evidence type="ECO:0000259" key="13">
    <source>
        <dbReference type="Pfam" id="PF01529"/>
    </source>
</evidence>
<comment type="domain">
    <text evidence="11">The DHHC domain is required for palmitoyltransferase activity.</text>
</comment>
<dbReference type="GO" id="GO:0019706">
    <property type="term" value="F:protein-cysteine S-palmitoyltransferase activity"/>
    <property type="evidence" value="ECO:0007669"/>
    <property type="project" value="UniProtKB-EC"/>
</dbReference>
<evidence type="ECO:0000256" key="5">
    <source>
        <dbReference type="ARBA" id="ARBA00023136"/>
    </source>
</evidence>
<comment type="subcellular location">
    <subcellularLocation>
        <location evidence="1">Membrane</location>
        <topology evidence="1">Multi-pass membrane protein</topology>
    </subcellularLocation>
</comment>
<dbReference type="EMBL" id="JMSE01001324">
    <property type="protein sequence ID" value="KDN62539.1"/>
    <property type="molecule type" value="Genomic_DNA"/>
</dbReference>
<dbReference type="STRING" id="1173701.A0A066X4D3"/>
<dbReference type="InterPro" id="IPR001594">
    <property type="entry name" value="Palmitoyltrfase_DHHC"/>
</dbReference>
<dbReference type="GO" id="GO:0005794">
    <property type="term" value="C:Golgi apparatus"/>
    <property type="evidence" value="ECO:0007669"/>
    <property type="project" value="TreeGrafter"/>
</dbReference>
<keyword evidence="15" id="KW-1185">Reference proteome</keyword>
<evidence type="ECO:0000313" key="14">
    <source>
        <dbReference type="EMBL" id="KDN62539.1"/>
    </source>
</evidence>
<evidence type="ECO:0000256" key="12">
    <source>
        <dbReference type="SAM" id="MobiDB-lite"/>
    </source>
</evidence>
<keyword evidence="2 11" id="KW-0808">Transferase</keyword>
<dbReference type="InterPro" id="IPR039859">
    <property type="entry name" value="PFA4/ZDH16/20/ERF2-like"/>
</dbReference>
<keyword evidence="7" id="KW-0449">Lipoprotein</keyword>
<evidence type="ECO:0000256" key="9">
    <source>
        <dbReference type="ARBA" id="ARBA00038298"/>
    </source>
</evidence>
<evidence type="ECO:0000256" key="2">
    <source>
        <dbReference type="ARBA" id="ARBA00022679"/>
    </source>
</evidence>
<dbReference type="GO" id="GO:0016020">
    <property type="term" value="C:membrane"/>
    <property type="evidence" value="ECO:0007669"/>
    <property type="project" value="UniProtKB-SubCell"/>
</dbReference>
<evidence type="ECO:0000256" key="10">
    <source>
        <dbReference type="ARBA" id="ARBA00048048"/>
    </source>
</evidence>
<keyword evidence="5 11" id="KW-0472">Membrane</keyword>
<dbReference type="EC" id="2.3.1.225" evidence="11"/>
<dbReference type="GO" id="GO:0005783">
    <property type="term" value="C:endoplasmic reticulum"/>
    <property type="evidence" value="ECO:0007669"/>
    <property type="project" value="TreeGrafter"/>
</dbReference>
<proteinExistence type="inferred from homology"/>
<dbReference type="HOGENOM" id="CLU_700225_0_0_1"/>
<dbReference type="OMA" id="WWQPERV"/>
<dbReference type="Proteomes" id="UP000027238">
    <property type="component" value="Unassembled WGS sequence"/>
</dbReference>
<dbReference type="GO" id="GO:0006612">
    <property type="term" value="P:protein targeting to membrane"/>
    <property type="evidence" value="ECO:0007669"/>
    <property type="project" value="TreeGrafter"/>
</dbReference>
<evidence type="ECO:0000256" key="11">
    <source>
        <dbReference type="RuleBase" id="RU079119"/>
    </source>
</evidence>
<protein>
    <recommendedName>
        <fullName evidence="11">Palmitoyltransferase</fullName>
        <ecNumber evidence="11">2.3.1.225</ecNumber>
    </recommendedName>
</protein>
<evidence type="ECO:0000256" key="6">
    <source>
        <dbReference type="ARBA" id="ARBA00023139"/>
    </source>
</evidence>
<dbReference type="PROSITE" id="PS50216">
    <property type="entry name" value="DHHC"/>
    <property type="match status" value="1"/>
</dbReference>
<feature type="transmembrane region" description="Helical" evidence="11">
    <location>
        <begin position="79"/>
        <end position="102"/>
    </location>
</feature>
<evidence type="ECO:0000256" key="3">
    <source>
        <dbReference type="ARBA" id="ARBA00022692"/>
    </source>
</evidence>
<feature type="transmembrane region" description="Helical" evidence="11">
    <location>
        <begin position="232"/>
        <end position="254"/>
    </location>
</feature>
<dbReference type="AlphaFoldDB" id="A0A066X4D3"/>
<dbReference type="eggNOG" id="ENOG502T7I4">
    <property type="taxonomic scope" value="Eukaryota"/>
</dbReference>
<evidence type="ECO:0000313" key="15">
    <source>
        <dbReference type="Proteomes" id="UP000027238"/>
    </source>
</evidence>
<keyword evidence="4 11" id="KW-1133">Transmembrane helix</keyword>
<feature type="compositionally biased region" description="Basic residues" evidence="12">
    <location>
        <begin position="383"/>
        <end position="394"/>
    </location>
</feature>
<keyword evidence="6" id="KW-0564">Palmitate</keyword>
<evidence type="ECO:0000256" key="4">
    <source>
        <dbReference type="ARBA" id="ARBA00022989"/>
    </source>
</evidence>
<feature type="compositionally biased region" description="Pro residues" evidence="12">
    <location>
        <begin position="365"/>
        <end position="381"/>
    </location>
</feature>
<dbReference type="Pfam" id="PF01529">
    <property type="entry name" value="DHHC"/>
    <property type="match status" value="1"/>
</dbReference>
<name>A0A066X4D3_COLSU</name>
<evidence type="ECO:0000256" key="7">
    <source>
        <dbReference type="ARBA" id="ARBA00023288"/>
    </source>
</evidence>
<feature type="transmembrane region" description="Helical" evidence="11">
    <location>
        <begin position="200"/>
        <end position="220"/>
    </location>
</feature>
<organism evidence="14 15">
    <name type="scientific">Colletotrichum sublineola</name>
    <name type="common">Sorghum anthracnose fungus</name>
    <dbReference type="NCBI Taxonomy" id="1173701"/>
    <lineage>
        <taxon>Eukaryota</taxon>
        <taxon>Fungi</taxon>
        <taxon>Dikarya</taxon>
        <taxon>Ascomycota</taxon>
        <taxon>Pezizomycotina</taxon>
        <taxon>Sordariomycetes</taxon>
        <taxon>Hypocreomycetidae</taxon>
        <taxon>Glomerellales</taxon>
        <taxon>Glomerellaceae</taxon>
        <taxon>Colletotrichum</taxon>
        <taxon>Colletotrichum graminicola species complex</taxon>
    </lineage>
</organism>
<sequence length="394" mass="45720">MAFMDLFLGFLAWVQGPGFTRLAIAIECFYWTLPVLIVFTFFVNTWMILDVLYVRILLSDGVVNFLPVWGSRDMLLARVALSVYGFLLLNAAGSISYCWYLANFAAKKYRMPSGSVAPPPRTVMQTTFSTSLRFDFADLGMDGNRPNRCPEECVNAGAWRGDRMYHCRHGYNRCLPVFDHYCYWLWVPVYLNTIKPYCLFMPHMFLYSLYCLVVMVWALISPHMRGLSQFTAVVIFLSSIFAFLAAGGMMRYQWRAVVFRNRVGKERDDTWHWSMAIRKPNGQLVYDEPTANPYSLGSPWANAQEVLGRWYQMPFWFWEPERVGQYGHHLNLDNDTTISPAYMIRVKDIRLRYMDMAEDLTYVPDLPPLPPPPAPPSPPPRSFFRRRHNASSMV</sequence>
<accession>A0A066X4D3</accession>
<comment type="caution">
    <text evidence="14">The sequence shown here is derived from an EMBL/GenBank/DDBJ whole genome shotgun (WGS) entry which is preliminary data.</text>
</comment>
<evidence type="ECO:0000256" key="1">
    <source>
        <dbReference type="ARBA" id="ARBA00004141"/>
    </source>
</evidence>
<comment type="similarity">
    <text evidence="9">Belongs to the DHHC palmitoyltransferase family. PFA5 subfamily.</text>
</comment>
<gene>
    <name evidence="14" type="ORF">CSUB01_02256</name>
</gene>
<keyword evidence="8 11" id="KW-0012">Acyltransferase</keyword>
<dbReference type="OrthoDB" id="4847592at2759"/>
<dbReference type="PANTHER" id="PTHR22883">
    <property type="entry name" value="ZINC FINGER DHHC DOMAIN CONTAINING PROTEIN"/>
    <property type="match status" value="1"/>
</dbReference>
<evidence type="ECO:0000256" key="8">
    <source>
        <dbReference type="ARBA" id="ARBA00023315"/>
    </source>
</evidence>